<accession>A0ABX3EKY7</accession>
<evidence type="ECO:0000313" key="3">
    <source>
        <dbReference type="EMBL" id="OKP83477.1"/>
    </source>
</evidence>
<dbReference type="PROSITE" id="PS51257">
    <property type="entry name" value="PROKAR_LIPOPROTEIN"/>
    <property type="match status" value="1"/>
</dbReference>
<dbReference type="Proteomes" id="UP000186058">
    <property type="component" value="Unassembled WGS sequence"/>
</dbReference>
<sequence length="209" mass="23023">MQKHLWLLSTLFLSLALFTGCSSSASSNAPEPSPPASEIAAPSSESTSPPVESAAPAPESSTSPQDGTAETAAVQAATEYKTSEYTVKDYADVLSEESIEQRNDAMRSYLTEDFYQKAINNRYTALPLMVVQKQQMSVQPENLKFTLTDGTKKDIVELKYNVDLVLLNQKGKENKRVPMEGILTMFNVDGQWLVQGDRFDNAAFNKLIN</sequence>
<dbReference type="RefSeq" id="WP_074108502.1">
    <property type="nucleotide sequence ID" value="NZ_LVWI01000059.1"/>
</dbReference>
<evidence type="ECO:0008006" key="5">
    <source>
        <dbReference type="Google" id="ProtNLM"/>
    </source>
</evidence>
<keyword evidence="2" id="KW-0732">Signal</keyword>
<evidence type="ECO:0000313" key="4">
    <source>
        <dbReference type="Proteomes" id="UP000186058"/>
    </source>
</evidence>
<feature type="chain" id="PRO_5047190664" description="Lipoprotein" evidence="2">
    <location>
        <begin position="26"/>
        <end position="209"/>
    </location>
</feature>
<comment type="caution">
    <text evidence="3">The sequence shown here is derived from an EMBL/GenBank/DDBJ whole genome shotgun (WGS) entry which is preliminary data.</text>
</comment>
<organism evidence="3 4">
    <name type="scientific">Paenibacillus helianthi</name>
    <dbReference type="NCBI Taxonomy" id="1349432"/>
    <lineage>
        <taxon>Bacteria</taxon>
        <taxon>Bacillati</taxon>
        <taxon>Bacillota</taxon>
        <taxon>Bacilli</taxon>
        <taxon>Bacillales</taxon>
        <taxon>Paenibacillaceae</taxon>
        <taxon>Paenibacillus</taxon>
    </lineage>
</organism>
<protein>
    <recommendedName>
        <fullName evidence="5">Lipoprotein</fullName>
    </recommendedName>
</protein>
<feature type="signal peptide" evidence="2">
    <location>
        <begin position="1"/>
        <end position="25"/>
    </location>
</feature>
<evidence type="ECO:0000256" key="2">
    <source>
        <dbReference type="SAM" id="SignalP"/>
    </source>
</evidence>
<name>A0ABX3EKY7_9BACL</name>
<keyword evidence="4" id="KW-1185">Reference proteome</keyword>
<proteinExistence type="predicted"/>
<feature type="region of interest" description="Disordered" evidence="1">
    <location>
        <begin position="23"/>
        <end position="74"/>
    </location>
</feature>
<evidence type="ECO:0000256" key="1">
    <source>
        <dbReference type="SAM" id="MobiDB-lite"/>
    </source>
</evidence>
<dbReference type="EMBL" id="LVWI01000059">
    <property type="protein sequence ID" value="OKP83477.1"/>
    <property type="molecule type" value="Genomic_DNA"/>
</dbReference>
<reference evidence="3 4" key="1">
    <citation type="submission" date="2016-03" db="EMBL/GenBank/DDBJ databases">
        <authorList>
            <person name="Sant'Anna F.H."/>
            <person name="Ambrosini A."/>
            <person name="Souza R."/>
            <person name="Bach E."/>
            <person name="Fernandes G."/>
            <person name="Balsanelli E."/>
            <person name="Baura V.A."/>
            <person name="Souza E.M."/>
            <person name="Passaglia L."/>
        </authorList>
    </citation>
    <scope>NUCLEOTIDE SEQUENCE [LARGE SCALE GENOMIC DNA]</scope>
    <source>
        <strain evidence="3 4">P26E</strain>
    </source>
</reference>
<gene>
    <name evidence="3" type="ORF">A3844_21800</name>
</gene>